<evidence type="ECO:0000313" key="1">
    <source>
        <dbReference type="EMBL" id="CAD6185025.1"/>
    </source>
</evidence>
<sequence length="73" mass="8094">MERAFTEGKRLEKLEDRRSAWSRSCRASSPEEEERAPALLCSTHACLFSRLEPSLRTNSASGSISSFCTAAVK</sequence>
<dbReference type="Proteomes" id="UP000835052">
    <property type="component" value="Unassembled WGS sequence"/>
</dbReference>
<dbReference type="EMBL" id="CAJGYM010000002">
    <property type="protein sequence ID" value="CAD6185025.1"/>
    <property type="molecule type" value="Genomic_DNA"/>
</dbReference>
<dbReference type="AlphaFoldDB" id="A0A8S1GN96"/>
<proteinExistence type="predicted"/>
<organism evidence="1 2">
    <name type="scientific">Caenorhabditis auriculariae</name>
    <dbReference type="NCBI Taxonomy" id="2777116"/>
    <lineage>
        <taxon>Eukaryota</taxon>
        <taxon>Metazoa</taxon>
        <taxon>Ecdysozoa</taxon>
        <taxon>Nematoda</taxon>
        <taxon>Chromadorea</taxon>
        <taxon>Rhabditida</taxon>
        <taxon>Rhabditina</taxon>
        <taxon>Rhabditomorpha</taxon>
        <taxon>Rhabditoidea</taxon>
        <taxon>Rhabditidae</taxon>
        <taxon>Peloderinae</taxon>
        <taxon>Caenorhabditis</taxon>
    </lineage>
</organism>
<accession>A0A8S1GN96</accession>
<gene>
    <name evidence="1" type="ORF">CAUJ_LOCUS944</name>
</gene>
<comment type="caution">
    <text evidence="1">The sequence shown here is derived from an EMBL/GenBank/DDBJ whole genome shotgun (WGS) entry which is preliminary data.</text>
</comment>
<name>A0A8S1GN96_9PELO</name>
<evidence type="ECO:0000313" key="2">
    <source>
        <dbReference type="Proteomes" id="UP000835052"/>
    </source>
</evidence>
<keyword evidence="2" id="KW-1185">Reference proteome</keyword>
<reference evidence="1" key="1">
    <citation type="submission" date="2020-10" db="EMBL/GenBank/DDBJ databases">
        <authorList>
            <person name="Kikuchi T."/>
        </authorList>
    </citation>
    <scope>NUCLEOTIDE SEQUENCE</scope>
    <source>
        <strain evidence="1">NKZ352</strain>
    </source>
</reference>
<protein>
    <submittedName>
        <fullName evidence="1">Uncharacterized protein</fullName>
    </submittedName>
</protein>